<gene>
    <name evidence="1" type="ORF">B0I32_12144</name>
</gene>
<dbReference type="Proteomes" id="UP000238312">
    <property type="component" value="Unassembled WGS sequence"/>
</dbReference>
<dbReference type="SUPFAM" id="SSF51182">
    <property type="entry name" value="RmlC-like cupins"/>
    <property type="match status" value="1"/>
</dbReference>
<keyword evidence="2" id="KW-1185">Reference proteome</keyword>
<proteinExistence type="predicted"/>
<dbReference type="AlphaFoldDB" id="A0A2T0MM69"/>
<organism evidence="1 2">
    <name type="scientific">Nonomuraea fuscirosea</name>
    <dbReference type="NCBI Taxonomy" id="1291556"/>
    <lineage>
        <taxon>Bacteria</taxon>
        <taxon>Bacillati</taxon>
        <taxon>Actinomycetota</taxon>
        <taxon>Actinomycetes</taxon>
        <taxon>Streptosporangiales</taxon>
        <taxon>Streptosporangiaceae</taxon>
        <taxon>Nonomuraea</taxon>
    </lineage>
</organism>
<sequence>MTDHANLLRAFIDDVDLVVSGTDDEHEITARVAERLSALLAAGYRLPPELTRASPERHLTYPLHIAADGGWSLASVVWDVGQRTGVHSHETWGVAGIYAGAEHEFRYLKPTATTEGVPLTPAGETRWTPGQVTVCCTTDDDVHAVEAVGTVPTVGIHVYGGDIATIRRRAYDPATGEVHWFVSGWDSPVLR</sequence>
<reference evidence="1 2" key="1">
    <citation type="submission" date="2018-03" db="EMBL/GenBank/DDBJ databases">
        <title>Genomic Encyclopedia of Type Strains, Phase III (KMG-III): the genomes of soil and plant-associated and newly described type strains.</title>
        <authorList>
            <person name="Whitman W."/>
        </authorList>
    </citation>
    <scope>NUCLEOTIDE SEQUENCE [LARGE SCALE GENOMIC DNA]</scope>
    <source>
        <strain evidence="1 2">CGMCC 4.7104</strain>
    </source>
</reference>
<name>A0A2T0MM69_9ACTN</name>
<dbReference type="Gene3D" id="2.60.120.10">
    <property type="entry name" value="Jelly Rolls"/>
    <property type="match status" value="1"/>
</dbReference>
<evidence type="ECO:0000313" key="2">
    <source>
        <dbReference type="Proteomes" id="UP000238312"/>
    </source>
</evidence>
<dbReference type="InterPro" id="IPR014710">
    <property type="entry name" value="RmlC-like_jellyroll"/>
</dbReference>
<dbReference type="EMBL" id="PVNG01000021">
    <property type="protein sequence ID" value="PRX58940.1"/>
    <property type="molecule type" value="Genomic_DNA"/>
</dbReference>
<accession>A0A2T0MM69</accession>
<dbReference type="RefSeq" id="WP_106248476.1">
    <property type="nucleotide sequence ID" value="NZ_PVNG01000021.1"/>
</dbReference>
<protein>
    <submittedName>
        <fullName evidence="1">Putative metal-dependent enzyme (Double-stranded beta helix superfamily)</fullName>
    </submittedName>
</protein>
<evidence type="ECO:0000313" key="1">
    <source>
        <dbReference type="EMBL" id="PRX58940.1"/>
    </source>
</evidence>
<comment type="caution">
    <text evidence="1">The sequence shown here is derived from an EMBL/GenBank/DDBJ whole genome shotgun (WGS) entry which is preliminary data.</text>
</comment>
<dbReference type="OrthoDB" id="7059163at2"/>
<dbReference type="InterPro" id="IPR011051">
    <property type="entry name" value="RmlC_Cupin_sf"/>
</dbReference>